<evidence type="ECO:0000256" key="3">
    <source>
        <dbReference type="ARBA" id="ARBA00022723"/>
    </source>
</evidence>
<evidence type="ECO:0000256" key="8">
    <source>
        <dbReference type="PIRSR" id="PIRSR600269-51"/>
    </source>
</evidence>
<dbReference type="SUPFAM" id="SSF49998">
    <property type="entry name" value="Amine oxidase catalytic domain"/>
    <property type="match status" value="1"/>
</dbReference>
<keyword evidence="5 9" id="KW-0560">Oxidoreductase</keyword>
<feature type="active site" description="Schiff-base intermediate with substrate; via topaquinone" evidence="7">
    <location>
        <position position="387"/>
    </location>
</feature>
<dbReference type="PANTHER" id="PTHR10638:SF91">
    <property type="entry name" value="AMINE OXIDASE"/>
    <property type="match status" value="1"/>
</dbReference>
<dbReference type="VEuPathDB" id="FungiDB:F503_07124"/>
<reference evidence="12 13" key="1">
    <citation type="journal article" date="2013" name="BMC Genomics">
        <title>The genome and transcriptome of the pine saprophyte Ophiostoma piceae, and a comparison with the bark beetle-associated pine pathogen Grosmannia clavigera.</title>
        <authorList>
            <person name="Haridas S."/>
            <person name="Wang Y."/>
            <person name="Lim L."/>
            <person name="Massoumi Alamouti S."/>
            <person name="Jackman S."/>
            <person name="Docking R."/>
            <person name="Robertson G."/>
            <person name="Birol I."/>
            <person name="Bohlmann J."/>
            <person name="Breuil C."/>
        </authorList>
    </citation>
    <scope>NUCLEOTIDE SEQUENCE [LARGE SCALE GENOMIC DNA]</scope>
    <source>
        <strain evidence="12 13">UAMH 11346</strain>
    </source>
</reference>
<dbReference type="EC" id="1.4.3.-" evidence="9"/>
<evidence type="ECO:0000256" key="4">
    <source>
        <dbReference type="ARBA" id="ARBA00022772"/>
    </source>
</evidence>
<dbReference type="GO" id="GO:0048038">
    <property type="term" value="F:quinone binding"/>
    <property type="evidence" value="ECO:0007669"/>
    <property type="project" value="InterPro"/>
</dbReference>
<dbReference type="GO" id="GO:0005507">
    <property type="term" value="F:copper ion binding"/>
    <property type="evidence" value="ECO:0007669"/>
    <property type="project" value="InterPro"/>
</dbReference>
<evidence type="ECO:0000259" key="11">
    <source>
        <dbReference type="Pfam" id="PF02727"/>
    </source>
</evidence>
<evidence type="ECO:0000256" key="9">
    <source>
        <dbReference type="RuleBase" id="RU000672"/>
    </source>
</evidence>
<dbReference type="SUPFAM" id="SSF54416">
    <property type="entry name" value="Amine oxidase N-terminal region"/>
    <property type="match status" value="2"/>
</dbReference>
<sequence length="695" mass="77258">MHPLDPLTGAEIVAASALIKDANPPNSVHFKNIALLEPAKSEMRKYLAAERANAATLAAFPKPARRVSALYYRRGTADLYYATINLDTSIVESIAKMDPIYHGQVDMIEATAVRDACLNDPRVKERIQQYGLPDDMVPVCDTWPYGRDSADPVRRLAQYKSHEGSNAYDNPLPFSPIIDYTTRKVLYIVDLPLGADQKTDPNAKFTRHTRGEWHHDLQAQPKRTDLKPLTVHQPEGASFRVIDNHLVTWQKWRFRVGYNWREGMVLHDVTYDGRELFHRLSLSEMFVPYGDPRTPYSRKSVFDVGDIGAGAAANNLALGCDCLGLIKYFSFAISDANGNVIEKPNAVCMHEIDDGIGWKHTDSSTQQVSIVRNRKLVLQTIITVGNYEYIFMWHLDQAAALHYRIQATGILSTVPIAPAGPDGPSVTVPWGTVVNDGVLAPHHQHVFSLRIDPALDGDRNTVVEEDSVPLPFDEEHNPDGIGYITQQRVVGRSGPLGQAPNRVLKIINRGKRNRITGKPVGYAIHSGGPRQMLLAHPLSWHGRRAKYALQPFWVTKYRDGELYAAGNYTYQSLPEDMVTGITQGTSGPAVPGDLASWAGRGDKIEDEDVVLWHSISLTHNPRPEDYPVMPVETMTVSLKPSGFFECNPALDVPQSTQCANRSVLYEDYEAVKKLPPPLVETKEVSKGSCCSDAKL</sequence>
<proteinExistence type="inferred from homology"/>
<keyword evidence="13" id="KW-1185">Reference proteome</keyword>
<dbReference type="AlphaFoldDB" id="S3CRU1"/>
<name>S3CRU1_OPHP1</name>
<evidence type="ECO:0000256" key="7">
    <source>
        <dbReference type="PIRSR" id="PIRSR600269-50"/>
    </source>
</evidence>
<evidence type="ECO:0000256" key="5">
    <source>
        <dbReference type="ARBA" id="ARBA00023002"/>
    </source>
</evidence>
<evidence type="ECO:0000256" key="1">
    <source>
        <dbReference type="ARBA" id="ARBA00001935"/>
    </source>
</evidence>
<keyword evidence="4 7" id="KW-0801">TPQ</keyword>
<dbReference type="InterPro" id="IPR049948">
    <property type="entry name" value="Cu_Am_ox_TPQ-bd"/>
</dbReference>
<comment type="cofactor">
    <cofactor evidence="9">
        <name>Cu cation</name>
        <dbReference type="ChEBI" id="CHEBI:23378"/>
    </cofactor>
    <text evidence="9">Contains 1 topaquinone per subunit.</text>
</comment>
<dbReference type="InterPro" id="IPR015798">
    <property type="entry name" value="Cu_amine_oxidase_C"/>
</dbReference>
<dbReference type="PROSITE" id="PS01164">
    <property type="entry name" value="COPPER_AMINE_OXID_1"/>
    <property type="match status" value="1"/>
</dbReference>
<accession>S3CRU1</accession>
<keyword evidence="3 9" id="KW-0479">Metal-binding</keyword>
<evidence type="ECO:0000313" key="13">
    <source>
        <dbReference type="Proteomes" id="UP000016923"/>
    </source>
</evidence>
<feature type="modified residue" description="2',4',5'-topaquinone" evidence="8">
    <location>
        <position position="387"/>
    </location>
</feature>
<dbReference type="Gene3D" id="3.10.450.40">
    <property type="match status" value="2"/>
</dbReference>
<dbReference type="Proteomes" id="UP000016923">
    <property type="component" value="Unassembled WGS sequence"/>
</dbReference>
<dbReference type="GO" id="GO:0008131">
    <property type="term" value="F:primary methylamine oxidase activity"/>
    <property type="evidence" value="ECO:0007669"/>
    <property type="project" value="InterPro"/>
</dbReference>
<dbReference type="OMA" id="GYLVEWQ"/>
<gene>
    <name evidence="12" type="ORF">F503_07124</name>
</gene>
<organism evidence="12 13">
    <name type="scientific">Ophiostoma piceae (strain UAMH 11346)</name>
    <name type="common">Sap stain fungus</name>
    <dbReference type="NCBI Taxonomy" id="1262450"/>
    <lineage>
        <taxon>Eukaryota</taxon>
        <taxon>Fungi</taxon>
        <taxon>Dikarya</taxon>
        <taxon>Ascomycota</taxon>
        <taxon>Pezizomycotina</taxon>
        <taxon>Sordariomycetes</taxon>
        <taxon>Sordariomycetidae</taxon>
        <taxon>Ophiostomatales</taxon>
        <taxon>Ophiostomataceae</taxon>
        <taxon>Ophiostoma</taxon>
    </lineage>
</organism>
<keyword evidence="6 9" id="KW-0186">Copper</keyword>
<evidence type="ECO:0000256" key="6">
    <source>
        <dbReference type="ARBA" id="ARBA00023008"/>
    </source>
</evidence>
<dbReference type="InterPro" id="IPR016182">
    <property type="entry name" value="Cu_amine_oxidase_N-reg"/>
</dbReference>
<dbReference type="eggNOG" id="KOG1186">
    <property type="taxonomic scope" value="Eukaryota"/>
</dbReference>
<dbReference type="Pfam" id="PF02727">
    <property type="entry name" value="Cu_amine_oxidN2"/>
    <property type="match status" value="1"/>
</dbReference>
<dbReference type="HOGENOM" id="CLU_011500_3_1_1"/>
<evidence type="ECO:0000313" key="12">
    <source>
        <dbReference type="EMBL" id="EPE09348.1"/>
    </source>
</evidence>
<feature type="domain" description="Copper amine oxidase catalytic" evidence="10">
    <location>
        <begin position="230"/>
        <end position="650"/>
    </location>
</feature>
<dbReference type="InterPro" id="IPR000269">
    <property type="entry name" value="Cu_amine_oxidase"/>
</dbReference>
<dbReference type="GO" id="GO:0009308">
    <property type="term" value="P:amine metabolic process"/>
    <property type="evidence" value="ECO:0007669"/>
    <property type="project" value="UniProtKB-UniRule"/>
</dbReference>
<dbReference type="InterPro" id="IPR036460">
    <property type="entry name" value="Cu_amine_oxidase_C_sf"/>
</dbReference>
<feature type="domain" description="Copper amine oxidase N2-terminal" evidence="11">
    <location>
        <begin position="2"/>
        <end position="53"/>
    </location>
</feature>
<protein>
    <recommendedName>
        <fullName evidence="9">Amine oxidase</fullName>
        <ecNumber evidence="9">1.4.3.-</ecNumber>
    </recommendedName>
</protein>
<dbReference type="Pfam" id="PF01179">
    <property type="entry name" value="Cu_amine_oxid"/>
    <property type="match status" value="1"/>
</dbReference>
<dbReference type="EMBL" id="KE148147">
    <property type="protein sequence ID" value="EPE09348.1"/>
    <property type="molecule type" value="Genomic_DNA"/>
</dbReference>
<dbReference type="Gene3D" id="2.70.98.20">
    <property type="entry name" value="Copper amine oxidase, catalytic domain"/>
    <property type="match status" value="1"/>
</dbReference>
<feature type="active site" description="Proton acceptor" evidence="7">
    <location>
        <position position="303"/>
    </location>
</feature>
<dbReference type="STRING" id="1262450.S3CRU1"/>
<dbReference type="InterPro" id="IPR015800">
    <property type="entry name" value="Cu_amine_oxidase_N2"/>
</dbReference>
<evidence type="ECO:0000259" key="10">
    <source>
        <dbReference type="Pfam" id="PF01179"/>
    </source>
</evidence>
<dbReference type="OrthoDB" id="5379943at2759"/>
<evidence type="ECO:0000256" key="2">
    <source>
        <dbReference type="ARBA" id="ARBA00007983"/>
    </source>
</evidence>
<comment type="similarity">
    <text evidence="2 9">Belongs to the copper/topaquinone oxidase family.</text>
</comment>
<comment type="PTM">
    <text evidence="8 9">Topaquinone (TPQ) is generated by copper-dependent autoxidation of a specific tyrosyl residue.</text>
</comment>
<dbReference type="PANTHER" id="PTHR10638">
    <property type="entry name" value="COPPER AMINE OXIDASE"/>
    <property type="match status" value="1"/>
</dbReference>
<comment type="cofactor">
    <cofactor evidence="1">
        <name>Cu cation</name>
        <dbReference type="ChEBI" id="CHEBI:23378"/>
    </cofactor>
</comment>